<keyword evidence="3" id="KW-1185">Reference proteome</keyword>
<evidence type="ECO:0000313" key="3">
    <source>
        <dbReference type="Proteomes" id="UP000247409"/>
    </source>
</evidence>
<keyword evidence="1" id="KW-1133">Transmembrane helix</keyword>
<evidence type="ECO:0000313" key="2">
    <source>
        <dbReference type="EMBL" id="PXF42471.1"/>
    </source>
</evidence>
<feature type="transmembrane region" description="Helical" evidence="1">
    <location>
        <begin position="368"/>
        <end position="387"/>
    </location>
</feature>
<dbReference type="EMBL" id="NBIV01000162">
    <property type="protein sequence ID" value="PXF42471.1"/>
    <property type="molecule type" value="Genomic_DNA"/>
</dbReference>
<protein>
    <submittedName>
        <fullName evidence="2">Uncharacterized protein</fullName>
    </submittedName>
</protein>
<organism evidence="2 3">
    <name type="scientific">Gracilariopsis chorda</name>
    <dbReference type="NCBI Taxonomy" id="448386"/>
    <lineage>
        <taxon>Eukaryota</taxon>
        <taxon>Rhodophyta</taxon>
        <taxon>Florideophyceae</taxon>
        <taxon>Rhodymeniophycidae</taxon>
        <taxon>Gracilariales</taxon>
        <taxon>Gracilariaceae</taxon>
        <taxon>Gracilariopsis</taxon>
    </lineage>
</organism>
<dbReference type="Proteomes" id="UP000247409">
    <property type="component" value="Unassembled WGS sequence"/>
</dbReference>
<comment type="caution">
    <text evidence="2">The sequence shown here is derived from an EMBL/GenBank/DDBJ whole genome shotgun (WGS) entry which is preliminary data.</text>
</comment>
<name>A0A2V3IK76_9FLOR</name>
<proteinExistence type="predicted"/>
<feature type="transmembrane region" description="Helical" evidence="1">
    <location>
        <begin position="38"/>
        <end position="58"/>
    </location>
</feature>
<feature type="transmembrane region" description="Helical" evidence="1">
    <location>
        <begin position="108"/>
        <end position="126"/>
    </location>
</feature>
<dbReference type="AlphaFoldDB" id="A0A2V3IK76"/>
<gene>
    <name evidence="2" type="ORF">BWQ96_07809</name>
</gene>
<evidence type="ECO:0000256" key="1">
    <source>
        <dbReference type="SAM" id="Phobius"/>
    </source>
</evidence>
<keyword evidence="1" id="KW-0812">Transmembrane</keyword>
<accession>A0A2V3IK76</accession>
<keyword evidence="1" id="KW-0472">Membrane</keyword>
<sequence length="451" mass="50128">MNQSNSLQFGRLTQRITPLNPHTFFPSFDYVGKPYADIVDAIVIILMQFIIAAILSKMMSLLSGGPSKSLSVISYFNRLVGLSLSAFNGQREYQVPRVRFFSNPLPRLTAMAFFVLYVTIEALLIFSQTSAPRVRSIPDLKIRSLGLMDLNLSIPSSFPVFTCTPLVSTESSSTNVRLALCVRHQTVSYFNVSYTPVYAAQPRDNSFIGSADVQFDWSNPSEFRIIDRHSTGQQLYISFSIQLSDSSLSKISRANLTKLGFQISATQKSKLQELFQLSCRCKLSTLSTASTVKFSFSNITLSHPTELSRFHKLASLSFNSIIQLSNRTHRSSDFIPDGNPDITTSEVQRLVLEAAIERVKRLSGINTWILTSGLLLLNLILNCVVGSHDERVNAVKTVADLPPDLDLHNTANVLLVITEVEAHVSSPFSEEIGALGLPKTSLRLRRRNRIG</sequence>
<reference evidence="2 3" key="1">
    <citation type="journal article" date="2018" name="Mol. Biol. Evol.">
        <title>Analysis of the draft genome of the red seaweed Gracilariopsis chorda provides insights into genome size evolution in Rhodophyta.</title>
        <authorList>
            <person name="Lee J."/>
            <person name="Yang E.C."/>
            <person name="Graf L."/>
            <person name="Yang J.H."/>
            <person name="Qiu H."/>
            <person name="Zel Zion U."/>
            <person name="Chan C.X."/>
            <person name="Stephens T.G."/>
            <person name="Weber A.P.M."/>
            <person name="Boo G.H."/>
            <person name="Boo S.M."/>
            <person name="Kim K.M."/>
            <person name="Shin Y."/>
            <person name="Jung M."/>
            <person name="Lee S.J."/>
            <person name="Yim H.S."/>
            <person name="Lee J.H."/>
            <person name="Bhattacharya D."/>
            <person name="Yoon H.S."/>
        </authorList>
    </citation>
    <scope>NUCLEOTIDE SEQUENCE [LARGE SCALE GENOMIC DNA]</scope>
    <source>
        <strain evidence="2 3">SKKU-2015</strain>
        <tissue evidence="2">Whole body</tissue>
    </source>
</reference>